<evidence type="ECO:0000313" key="2">
    <source>
        <dbReference type="Proteomes" id="UP000256661"/>
    </source>
</evidence>
<gene>
    <name evidence="1" type="ORF">DFJ69_2934</name>
</gene>
<proteinExistence type="predicted"/>
<name>A0A3D9SNE0_9ACTN</name>
<keyword evidence="2" id="KW-1185">Reference proteome</keyword>
<comment type="caution">
    <text evidence="1">The sequence shown here is derived from an EMBL/GenBank/DDBJ whole genome shotgun (WGS) entry which is preliminary data.</text>
</comment>
<protein>
    <submittedName>
        <fullName evidence="1">Uncharacterized protein</fullName>
    </submittedName>
</protein>
<accession>A0A3D9SNE0</accession>
<dbReference type="EMBL" id="QTTT01000001">
    <property type="protein sequence ID" value="REE97462.1"/>
    <property type="molecule type" value="Genomic_DNA"/>
</dbReference>
<sequence>MRPPYGVDVAPVGQACEAAAHGDAPVAAVVRTQDGSFWCAVHWWPLAVAIQGDGLAVAYSATAWARLCGG</sequence>
<organism evidence="1 2">
    <name type="scientific">Thermomonospora umbrina</name>
    <dbReference type="NCBI Taxonomy" id="111806"/>
    <lineage>
        <taxon>Bacteria</taxon>
        <taxon>Bacillati</taxon>
        <taxon>Actinomycetota</taxon>
        <taxon>Actinomycetes</taxon>
        <taxon>Streptosporangiales</taxon>
        <taxon>Thermomonosporaceae</taxon>
        <taxon>Thermomonospora</taxon>
    </lineage>
</organism>
<dbReference type="AlphaFoldDB" id="A0A3D9SNE0"/>
<dbReference type="RefSeq" id="WP_116022955.1">
    <property type="nucleotide sequence ID" value="NZ_QTTT01000001.1"/>
</dbReference>
<dbReference type="Proteomes" id="UP000256661">
    <property type="component" value="Unassembled WGS sequence"/>
</dbReference>
<dbReference type="OrthoDB" id="3548944at2"/>
<reference evidence="1 2" key="1">
    <citation type="submission" date="2018-08" db="EMBL/GenBank/DDBJ databases">
        <title>Sequencing the genomes of 1000 actinobacteria strains.</title>
        <authorList>
            <person name="Klenk H.-P."/>
        </authorList>
    </citation>
    <scope>NUCLEOTIDE SEQUENCE [LARGE SCALE GENOMIC DNA]</scope>
    <source>
        <strain evidence="1 2">DSM 43927</strain>
    </source>
</reference>
<evidence type="ECO:0000313" key="1">
    <source>
        <dbReference type="EMBL" id="REE97462.1"/>
    </source>
</evidence>